<accession>A0A067CNV7</accession>
<dbReference type="OMA" id="CILWAVF"/>
<name>A0A067CNV7_SAPPC</name>
<proteinExistence type="predicted"/>
<evidence type="ECO:0000256" key="1">
    <source>
        <dbReference type="SAM" id="Phobius"/>
    </source>
</evidence>
<feature type="transmembrane region" description="Helical" evidence="1">
    <location>
        <begin position="202"/>
        <end position="218"/>
    </location>
</feature>
<dbReference type="Proteomes" id="UP000030745">
    <property type="component" value="Unassembled WGS sequence"/>
</dbReference>
<feature type="transmembrane region" description="Helical" evidence="1">
    <location>
        <begin position="84"/>
        <end position="107"/>
    </location>
</feature>
<sequence>MMQTAAKAVRQRWPVAATVTATATALALAGLQAYGGKSPVKANGADAPRAFEASAAMTSSANPNAPPSPVQAARPRRASLVQLGYFRFLLVPVFFGLVGAVLAIANYFDALNRSRYPSLADMLSRCILWAVFALQTLTLWPFLTRSSRLRSFRANLVLKAAHSRKLSVYFGFQDAIVALSVWLPFAVLAFEAYTDTIHVSTLQLYALLAVVNALVASVQKHIYTLIQLNPELCIL</sequence>
<dbReference type="AlphaFoldDB" id="A0A067CNV7"/>
<feature type="transmembrane region" description="Helical" evidence="1">
    <location>
        <begin position="127"/>
        <end position="145"/>
    </location>
</feature>
<reference evidence="2 3" key="1">
    <citation type="journal article" date="2013" name="PLoS Genet.">
        <title>Distinctive expansion of potential virulence genes in the genome of the oomycete fish pathogen Saprolegnia parasitica.</title>
        <authorList>
            <person name="Jiang R.H."/>
            <person name="de Bruijn I."/>
            <person name="Haas B.J."/>
            <person name="Belmonte R."/>
            <person name="Lobach L."/>
            <person name="Christie J."/>
            <person name="van den Ackerveken G."/>
            <person name="Bottin A."/>
            <person name="Bulone V."/>
            <person name="Diaz-Moreno S.M."/>
            <person name="Dumas B."/>
            <person name="Fan L."/>
            <person name="Gaulin E."/>
            <person name="Govers F."/>
            <person name="Grenville-Briggs L.J."/>
            <person name="Horner N.R."/>
            <person name="Levin J.Z."/>
            <person name="Mammella M."/>
            <person name="Meijer H.J."/>
            <person name="Morris P."/>
            <person name="Nusbaum C."/>
            <person name="Oome S."/>
            <person name="Phillips A.J."/>
            <person name="van Rooyen D."/>
            <person name="Rzeszutek E."/>
            <person name="Saraiva M."/>
            <person name="Secombes C.J."/>
            <person name="Seidl M.F."/>
            <person name="Snel B."/>
            <person name="Stassen J.H."/>
            <person name="Sykes S."/>
            <person name="Tripathy S."/>
            <person name="van den Berg H."/>
            <person name="Vega-Arreguin J.C."/>
            <person name="Wawra S."/>
            <person name="Young S.K."/>
            <person name="Zeng Q."/>
            <person name="Dieguez-Uribeondo J."/>
            <person name="Russ C."/>
            <person name="Tyler B.M."/>
            <person name="van West P."/>
        </authorList>
    </citation>
    <scope>NUCLEOTIDE SEQUENCE [LARGE SCALE GENOMIC DNA]</scope>
    <source>
        <strain evidence="2 3">CBS 223.65</strain>
    </source>
</reference>
<evidence type="ECO:0000313" key="2">
    <source>
        <dbReference type="EMBL" id="KDO30935.1"/>
    </source>
</evidence>
<gene>
    <name evidence="2" type="ORF">SPRG_04123</name>
</gene>
<dbReference type="RefSeq" id="XP_012198119.1">
    <property type="nucleotide sequence ID" value="XM_012342729.1"/>
</dbReference>
<dbReference type="KEGG" id="spar:SPRG_04123"/>
<dbReference type="VEuPathDB" id="FungiDB:SPRG_04123"/>
<dbReference type="EMBL" id="KK583199">
    <property type="protein sequence ID" value="KDO30935.1"/>
    <property type="molecule type" value="Genomic_DNA"/>
</dbReference>
<keyword evidence="1" id="KW-1133">Transmembrane helix</keyword>
<organism evidence="2 3">
    <name type="scientific">Saprolegnia parasitica (strain CBS 223.65)</name>
    <dbReference type="NCBI Taxonomy" id="695850"/>
    <lineage>
        <taxon>Eukaryota</taxon>
        <taxon>Sar</taxon>
        <taxon>Stramenopiles</taxon>
        <taxon>Oomycota</taxon>
        <taxon>Saprolegniomycetes</taxon>
        <taxon>Saprolegniales</taxon>
        <taxon>Saprolegniaceae</taxon>
        <taxon>Saprolegnia</taxon>
    </lineage>
</organism>
<evidence type="ECO:0000313" key="3">
    <source>
        <dbReference type="Proteomes" id="UP000030745"/>
    </source>
</evidence>
<keyword evidence="1" id="KW-0472">Membrane</keyword>
<protein>
    <submittedName>
        <fullName evidence="2">Uncharacterized protein</fullName>
    </submittedName>
</protein>
<keyword evidence="3" id="KW-1185">Reference proteome</keyword>
<dbReference type="GeneID" id="24126589"/>
<keyword evidence="1" id="KW-0812">Transmembrane</keyword>
<feature type="transmembrane region" description="Helical" evidence="1">
    <location>
        <begin position="166"/>
        <end position="190"/>
    </location>
</feature>
<dbReference type="OrthoDB" id="10379066at2759"/>